<dbReference type="InterPro" id="IPR005158">
    <property type="entry name" value="BTAD"/>
</dbReference>
<dbReference type="Pfam" id="PF03704">
    <property type="entry name" value="BTAD"/>
    <property type="match status" value="1"/>
</dbReference>
<feature type="domain" description="OmpR/PhoB-type" evidence="6">
    <location>
        <begin position="1"/>
        <end position="97"/>
    </location>
</feature>
<keyword evidence="4" id="KW-0804">Transcription</keyword>
<evidence type="ECO:0000259" key="6">
    <source>
        <dbReference type="PROSITE" id="PS51755"/>
    </source>
</evidence>
<dbReference type="GO" id="GO:0003677">
    <property type="term" value="F:DNA binding"/>
    <property type="evidence" value="ECO:0007669"/>
    <property type="project" value="UniProtKB-UniRule"/>
</dbReference>
<dbReference type="HOGENOM" id="CLU_406472_0_0_11"/>
<dbReference type="InterPro" id="IPR001867">
    <property type="entry name" value="OmpR/PhoB-type_DNA-bd"/>
</dbReference>
<evidence type="ECO:0000256" key="1">
    <source>
        <dbReference type="ARBA" id="ARBA00005820"/>
    </source>
</evidence>
<name>D5UHZ2_CELFN</name>
<proteinExistence type="inferred from homology"/>
<sequence length="611" mass="64791">MRIGVLGPVVAHAAGDALTLPRPRSREVLAVLVAAGGRTVRTDALVDDLWDGTPPPGAVGAVRTFVAELRRALEPDRPPRTPPRVVVTRGPGYALDVPPDAVDAWRVARLAAEARTAPPDTAVRLLAHALAAWRGEPYEELADRPWVQPERTRLVTLRADVTEQLADALLATGRAVDVVPLLDAHVGAHPWREDGWRLLATALHRLHRPADALDVLRRARRTLAEDLGLDPGPALRDLEQQVLERRDDDAWRDDSLSALDRRGGRARLEASGAVLTSLAVSGDLATVRAQRLASIAAAERLGDPLLTARVVGGLEAPGVWTRSDDDELAAAVVAAAVRTLPRVTGSPVTRGRLLATIAIEDRGTAARETEALEAERIARDLDDRHLLCLALSGRAMQRFGSTGLAADRERIGAELVATAVCAESTTFRIAGRIVRMQALCALGRLDEAAAEADEVDALAASAERPLATTFTAWFRHTFADGPEPAAPDEMPGFSHGIVALARVTRLVRDGGTLPGPDAAGDLGPYAPWVRPLLLVRAGDVDGARRAVRGAPAPPHDLLQEVAWGLLLTAAREAGAPDVVDRARDALAPAVDERAAGSGVVDAGPVRALLRG</sequence>
<dbReference type="Gene3D" id="1.25.40.10">
    <property type="entry name" value="Tetratricopeptide repeat domain"/>
    <property type="match status" value="1"/>
</dbReference>
<dbReference type="Proteomes" id="UP000000849">
    <property type="component" value="Chromosome"/>
</dbReference>
<comment type="similarity">
    <text evidence="1">Belongs to the AfsR/DnrI/RedD regulatory family.</text>
</comment>
<dbReference type="SUPFAM" id="SSF46894">
    <property type="entry name" value="C-terminal effector domain of the bipartite response regulators"/>
    <property type="match status" value="1"/>
</dbReference>
<dbReference type="SUPFAM" id="SSF48452">
    <property type="entry name" value="TPR-like"/>
    <property type="match status" value="1"/>
</dbReference>
<evidence type="ECO:0000256" key="2">
    <source>
        <dbReference type="ARBA" id="ARBA00023015"/>
    </source>
</evidence>
<dbReference type="KEGG" id="cfl:Cfla_0502"/>
<gene>
    <name evidence="7" type="ordered locus">Cfla_0502</name>
</gene>
<dbReference type="PANTHER" id="PTHR35807">
    <property type="entry name" value="TRANSCRIPTIONAL REGULATOR REDD-RELATED"/>
    <property type="match status" value="1"/>
</dbReference>
<dbReference type="GO" id="GO:0000160">
    <property type="term" value="P:phosphorelay signal transduction system"/>
    <property type="evidence" value="ECO:0007669"/>
    <property type="project" value="InterPro"/>
</dbReference>
<keyword evidence="8" id="KW-1185">Reference proteome</keyword>
<dbReference type="InterPro" id="IPR016032">
    <property type="entry name" value="Sig_transdc_resp-reg_C-effctor"/>
</dbReference>
<dbReference type="SMART" id="SM00862">
    <property type="entry name" value="Trans_reg_C"/>
    <property type="match status" value="1"/>
</dbReference>
<dbReference type="STRING" id="446466.Cfla_0502"/>
<evidence type="ECO:0000256" key="4">
    <source>
        <dbReference type="ARBA" id="ARBA00023163"/>
    </source>
</evidence>
<keyword evidence="3 5" id="KW-0238">DNA-binding</keyword>
<dbReference type="Gene3D" id="1.10.10.10">
    <property type="entry name" value="Winged helix-like DNA-binding domain superfamily/Winged helix DNA-binding domain"/>
    <property type="match status" value="1"/>
</dbReference>
<dbReference type="EMBL" id="CP001964">
    <property type="protein sequence ID" value="ADG73416.1"/>
    <property type="molecule type" value="Genomic_DNA"/>
</dbReference>
<keyword evidence="2" id="KW-0805">Transcription regulation</keyword>
<organism evidence="7 8">
    <name type="scientific">Cellulomonas flavigena (strain ATCC 482 / DSM 20109 / BCRC 11376 / JCM 18109 / NBRC 3775 / NCIMB 8073 / NRS 134)</name>
    <dbReference type="NCBI Taxonomy" id="446466"/>
    <lineage>
        <taxon>Bacteria</taxon>
        <taxon>Bacillati</taxon>
        <taxon>Actinomycetota</taxon>
        <taxon>Actinomycetes</taxon>
        <taxon>Micrococcales</taxon>
        <taxon>Cellulomonadaceae</taxon>
        <taxon>Cellulomonas</taxon>
    </lineage>
</organism>
<evidence type="ECO:0000313" key="7">
    <source>
        <dbReference type="EMBL" id="ADG73416.1"/>
    </source>
</evidence>
<dbReference type="AlphaFoldDB" id="D5UHZ2"/>
<accession>D5UHZ2</accession>
<dbReference type="CDD" id="cd15831">
    <property type="entry name" value="BTAD"/>
    <property type="match status" value="1"/>
</dbReference>
<dbReference type="PANTHER" id="PTHR35807:SF1">
    <property type="entry name" value="TRANSCRIPTIONAL REGULATOR REDD"/>
    <property type="match status" value="1"/>
</dbReference>
<protein>
    <submittedName>
        <fullName evidence="7">Transcriptional regulator, SARP family</fullName>
    </submittedName>
</protein>
<feature type="DNA-binding region" description="OmpR/PhoB-type" evidence="5">
    <location>
        <begin position="1"/>
        <end position="97"/>
    </location>
</feature>
<dbReference type="Pfam" id="PF00486">
    <property type="entry name" value="Trans_reg_C"/>
    <property type="match status" value="1"/>
</dbReference>
<evidence type="ECO:0000313" key="8">
    <source>
        <dbReference type="Proteomes" id="UP000000849"/>
    </source>
</evidence>
<evidence type="ECO:0000256" key="3">
    <source>
        <dbReference type="ARBA" id="ARBA00023125"/>
    </source>
</evidence>
<dbReference type="GO" id="GO:0006355">
    <property type="term" value="P:regulation of DNA-templated transcription"/>
    <property type="evidence" value="ECO:0007669"/>
    <property type="project" value="InterPro"/>
</dbReference>
<dbReference type="InterPro" id="IPR036388">
    <property type="entry name" value="WH-like_DNA-bd_sf"/>
</dbReference>
<dbReference type="PROSITE" id="PS51755">
    <property type="entry name" value="OMPR_PHOB"/>
    <property type="match status" value="1"/>
</dbReference>
<dbReference type="SMART" id="SM01043">
    <property type="entry name" value="BTAD"/>
    <property type="match status" value="1"/>
</dbReference>
<dbReference type="InterPro" id="IPR011990">
    <property type="entry name" value="TPR-like_helical_dom_sf"/>
</dbReference>
<dbReference type="InterPro" id="IPR051677">
    <property type="entry name" value="AfsR-DnrI-RedD_regulator"/>
</dbReference>
<reference evidence="7 8" key="1">
    <citation type="journal article" date="2010" name="Stand. Genomic Sci.">
        <title>Complete genome sequence of Cellulomonas flavigena type strain (134).</title>
        <authorList>
            <person name="Abt B."/>
            <person name="Foster B."/>
            <person name="Lapidus A."/>
            <person name="Clum A."/>
            <person name="Sun H."/>
            <person name="Pukall R."/>
            <person name="Lucas S."/>
            <person name="Glavina Del Rio T."/>
            <person name="Nolan M."/>
            <person name="Tice H."/>
            <person name="Cheng J.F."/>
            <person name="Pitluck S."/>
            <person name="Liolios K."/>
            <person name="Ivanova N."/>
            <person name="Mavromatis K."/>
            <person name="Ovchinnikova G."/>
            <person name="Pati A."/>
            <person name="Goodwin L."/>
            <person name="Chen A."/>
            <person name="Palaniappan K."/>
            <person name="Land M."/>
            <person name="Hauser L."/>
            <person name="Chang Y.J."/>
            <person name="Jeffries C.D."/>
            <person name="Rohde M."/>
            <person name="Goker M."/>
            <person name="Woyke T."/>
            <person name="Bristow J."/>
            <person name="Eisen J.A."/>
            <person name="Markowitz V."/>
            <person name="Hugenholtz P."/>
            <person name="Kyrpides N.C."/>
            <person name="Klenk H.P."/>
        </authorList>
    </citation>
    <scope>NUCLEOTIDE SEQUENCE [LARGE SCALE GENOMIC DNA]</scope>
    <source>
        <strain evidence="8">ATCC 482 / DSM 20109 / BCRC 11376 / JCM 18109 / NBRC 3775 / NCIMB 8073 / NRS 134</strain>
    </source>
</reference>
<evidence type="ECO:0000256" key="5">
    <source>
        <dbReference type="PROSITE-ProRule" id="PRU01091"/>
    </source>
</evidence>
<dbReference type="eggNOG" id="COG3629">
    <property type="taxonomic scope" value="Bacteria"/>
</dbReference>